<dbReference type="PANTHER" id="PTHR48081:SF9">
    <property type="entry name" value="CARBOXYLESTERASE"/>
    <property type="match status" value="1"/>
</dbReference>
<dbReference type="InterPro" id="IPR029058">
    <property type="entry name" value="AB_hydrolase_fold"/>
</dbReference>
<evidence type="ECO:0000313" key="4">
    <source>
        <dbReference type="EMBL" id="AEP10507.1"/>
    </source>
</evidence>
<feature type="signal peptide" evidence="2">
    <location>
        <begin position="1"/>
        <end position="21"/>
    </location>
</feature>
<keyword evidence="1 4" id="KW-0378">Hydrolase</keyword>
<dbReference type="STRING" id="856793.MICA_2202"/>
<dbReference type="InterPro" id="IPR050300">
    <property type="entry name" value="GDXG_lipolytic_enzyme"/>
</dbReference>
<dbReference type="AlphaFoldDB" id="G2KRZ9"/>
<dbReference type="Pfam" id="PF20434">
    <property type="entry name" value="BD-FAE"/>
    <property type="match status" value="1"/>
</dbReference>
<dbReference type="HOGENOM" id="CLU_012494_4_1_5"/>
<proteinExistence type="predicted"/>
<dbReference type="Proteomes" id="UP000009286">
    <property type="component" value="Chromosome"/>
</dbReference>
<evidence type="ECO:0000256" key="2">
    <source>
        <dbReference type="SAM" id="SignalP"/>
    </source>
</evidence>
<dbReference type="Gene3D" id="3.40.50.1820">
    <property type="entry name" value="alpha/beta hydrolase"/>
    <property type="match status" value="1"/>
</dbReference>
<dbReference type="InterPro" id="IPR049492">
    <property type="entry name" value="BD-FAE-like_dom"/>
</dbReference>
<evidence type="ECO:0000256" key="1">
    <source>
        <dbReference type="ARBA" id="ARBA00022801"/>
    </source>
</evidence>
<evidence type="ECO:0000313" key="5">
    <source>
        <dbReference type="Proteomes" id="UP000009286"/>
    </source>
</evidence>
<protein>
    <submittedName>
        <fullName evidence="4">Esterase E-1</fullName>
        <ecNumber evidence="4">3.1.1.3</ecNumber>
    </submittedName>
</protein>
<dbReference type="eggNOG" id="COG0657">
    <property type="taxonomic scope" value="Bacteria"/>
</dbReference>
<evidence type="ECO:0000259" key="3">
    <source>
        <dbReference type="Pfam" id="PF20434"/>
    </source>
</evidence>
<reference evidence="4 5" key="1">
    <citation type="journal article" date="2011" name="BMC Genomics">
        <title>Genomic insights into an obligate epibiotic bacterial predator: Micavibrio aeruginosavorus ARL-13.</title>
        <authorList>
            <person name="Wang Z."/>
            <person name="Kadouri D."/>
            <person name="Wu M."/>
        </authorList>
    </citation>
    <scope>NUCLEOTIDE SEQUENCE [LARGE SCALE GENOMIC DNA]</scope>
    <source>
        <strain evidence="4 5">ARL-13</strain>
    </source>
</reference>
<dbReference type="KEGG" id="mai:MICA_2202"/>
<keyword evidence="5" id="KW-1185">Reference proteome</keyword>
<sequence>MILAVLAMFWVAACAPTSFFVANMPVAFTDAQKYADISYGAEEWQKLDIFVPKTVSAPAPVLVFFYGGRWTFGNKEQYAFAALPFVERGYIVVIPDYSKYPRVKFPTFAQDAAQATAWVYDHIGAYHGDNRRLYLSGHSSGAHLAALVAVDPVYLQNMGKDRTIVSGFAGLAGPYDFIPEDEDLKDMFGPPEHYPRMQVPTFVDGHQPPMLLLHGADDVDVIQRNLDRLKAKIDDRGGVVESNIYPGIDHKEIIGALSWVWQDKAPVRDDMIDFFERHK</sequence>
<dbReference type="PANTHER" id="PTHR48081">
    <property type="entry name" value="AB HYDROLASE SUPERFAMILY PROTEIN C4A8.06C"/>
    <property type="match status" value="1"/>
</dbReference>
<gene>
    <name evidence="4" type="primary">e-1</name>
    <name evidence="4" type="ordered locus">MICA_2202</name>
</gene>
<dbReference type="SUPFAM" id="SSF53474">
    <property type="entry name" value="alpha/beta-Hydrolases"/>
    <property type="match status" value="1"/>
</dbReference>
<organism evidence="4 5">
    <name type="scientific">Micavibrio aeruginosavorus (strain ARL-13)</name>
    <dbReference type="NCBI Taxonomy" id="856793"/>
    <lineage>
        <taxon>Bacteria</taxon>
        <taxon>Pseudomonadati</taxon>
        <taxon>Bdellovibrionota</taxon>
        <taxon>Bdellovibrionia</taxon>
        <taxon>Bdellovibrionales</taxon>
        <taxon>Pseudobdellovibrionaceae</taxon>
        <taxon>Micavibrio</taxon>
    </lineage>
</organism>
<dbReference type="EMBL" id="CP002382">
    <property type="protein sequence ID" value="AEP10507.1"/>
    <property type="molecule type" value="Genomic_DNA"/>
</dbReference>
<feature type="domain" description="BD-FAE-like" evidence="3">
    <location>
        <begin position="47"/>
        <end position="230"/>
    </location>
</feature>
<dbReference type="GO" id="GO:0004806">
    <property type="term" value="F:triacylglycerol lipase activity"/>
    <property type="evidence" value="ECO:0007669"/>
    <property type="project" value="UniProtKB-EC"/>
</dbReference>
<feature type="chain" id="PRO_5003432746" evidence="2">
    <location>
        <begin position="22"/>
        <end position="279"/>
    </location>
</feature>
<name>G2KRZ9_MICAA</name>
<keyword evidence="2" id="KW-0732">Signal</keyword>
<dbReference type="EC" id="3.1.1.3" evidence="4"/>
<accession>G2KRZ9</accession>